<name>A0A2P7U2Z0_9NEIS</name>
<evidence type="ECO:0000313" key="3">
    <source>
        <dbReference type="Proteomes" id="UP000241868"/>
    </source>
</evidence>
<evidence type="ECO:0000256" key="1">
    <source>
        <dbReference type="SAM" id="Phobius"/>
    </source>
</evidence>
<reference evidence="2 3" key="1">
    <citation type="submission" date="2018-03" db="EMBL/GenBank/DDBJ databases">
        <title>Neisseria weixii sp. nov., isolated from the intestinal contents of Tibetan Plateau pika (Ochotona curzoniae) in Yushu, Qinghai Province, China.</title>
        <authorList>
            <person name="Gui Z."/>
        </authorList>
    </citation>
    <scope>NUCLEOTIDE SEQUENCE [LARGE SCALE GENOMIC DNA]</scope>
    <source>
        <strain evidence="2 3">ATCC 51483</strain>
    </source>
</reference>
<gene>
    <name evidence="2" type="ORF">C7N83_00805</name>
</gene>
<sequence length="153" mass="17265">MNQLVFISDKADVAAACSDLQNFDKVSQVLTEQFGFKIRHDRHGIFDFFYHCDFKESIMEYSGGELRVKNPSNAFLERMIKIAQAFPSAKVIGDDGGWYVSSNDVRYPEIVLEDGIEASVTDETVSRTWLFLKVGMAVSALFCLAVVLNKFVF</sequence>
<evidence type="ECO:0000313" key="2">
    <source>
        <dbReference type="EMBL" id="PSJ81358.1"/>
    </source>
</evidence>
<keyword evidence="1" id="KW-0472">Membrane</keyword>
<dbReference type="AlphaFoldDB" id="A0A2P7U2Z0"/>
<keyword evidence="3" id="KW-1185">Reference proteome</keyword>
<dbReference type="Proteomes" id="UP000241868">
    <property type="component" value="Unassembled WGS sequence"/>
</dbReference>
<protein>
    <submittedName>
        <fullName evidence="2">Uncharacterized protein</fullName>
    </submittedName>
</protein>
<dbReference type="RefSeq" id="WP_106739914.1">
    <property type="nucleotide sequence ID" value="NZ_PXYY01000003.1"/>
</dbReference>
<feature type="transmembrane region" description="Helical" evidence="1">
    <location>
        <begin position="129"/>
        <end position="148"/>
    </location>
</feature>
<comment type="caution">
    <text evidence="2">The sequence shown here is derived from an EMBL/GenBank/DDBJ whole genome shotgun (WGS) entry which is preliminary data.</text>
</comment>
<dbReference type="EMBL" id="PXYY01000003">
    <property type="protein sequence ID" value="PSJ81358.1"/>
    <property type="molecule type" value="Genomic_DNA"/>
</dbReference>
<proteinExistence type="predicted"/>
<keyword evidence="1" id="KW-1133">Transmembrane helix</keyword>
<accession>A0A2P7U2Z0</accession>
<keyword evidence="1" id="KW-0812">Transmembrane</keyword>
<dbReference type="OrthoDB" id="981250at2"/>
<organism evidence="2 3">
    <name type="scientific">Neisseria iguanae</name>
    <dbReference type="NCBI Taxonomy" id="90242"/>
    <lineage>
        <taxon>Bacteria</taxon>
        <taxon>Pseudomonadati</taxon>
        <taxon>Pseudomonadota</taxon>
        <taxon>Betaproteobacteria</taxon>
        <taxon>Neisseriales</taxon>
        <taxon>Neisseriaceae</taxon>
        <taxon>Neisseria</taxon>
    </lineage>
</organism>